<dbReference type="InterPro" id="IPR014710">
    <property type="entry name" value="RmlC-like_jellyroll"/>
</dbReference>
<feature type="domain" description="Cupin type-2" evidence="1">
    <location>
        <begin position="61"/>
        <end position="136"/>
    </location>
</feature>
<dbReference type="Proteomes" id="UP000634672">
    <property type="component" value="Unassembled WGS sequence"/>
</dbReference>
<name>A0ABR7HCS8_9FIRM</name>
<dbReference type="CDD" id="cd02223">
    <property type="entry name" value="cupin_Bh2720-like"/>
    <property type="match status" value="1"/>
</dbReference>
<dbReference type="EMBL" id="JACOPB010000014">
    <property type="protein sequence ID" value="MBC5710980.1"/>
    <property type="molecule type" value="Genomic_DNA"/>
</dbReference>
<dbReference type="PANTHER" id="PTHR43346:SF1">
    <property type="entry name" value="QUERCETIN 2,3-DIOXYGENASE-RELATED"/>
    <property type="match status" value="1"/>
</dbReference>
<reference evidence="2 3" key="1">
    <citation type="submission" date="2020-08" db="EMBL/GenBank/DDBJ databases">
        <title>Genome public.</title>
        <authorList>
            <person name="Liu C."/>
            <person name="Sun Q."/>
        </authorList>
    </citation>
    <scope>NUCLEOTIDE SEQUENCE [LARGE SCALE GENOMIC DNA]</scope>
    <source>
        <strain evidence="2 3">NSJ-66</strain>
    </source>
</reference>
<evidence type="ECO:0000259" key="1">
    <source>
        <dbReference type="Pfam" id="PF07883"/>
    </source>
</evidence>
<accession>A0ABR7HCS8</accession>
<dbReference type="InterPro" id="IPR011051">
    <property type="entry name" value="RmlC_Cupin_sf"/>
</dbReference>
<dbReference type="Pfam" id="PF07883">
    <property type="entry name" value="Cupin_2"/>
    <property type="match status" value="1"/>
</dbReference>
<dbReference type="InterPro" id="IPR052538">
    <property type="entry name" value="Flavonoid_dioxygenase-like"/>
</dbReference>
<evidence type="ECO:0000313" key="3">
    <source>
        <dbReference type="Proteomes" id="UP000634672"/>
    </source>
</evidence>
<keyword evidence="3" id="KW-1185">Reference proteome</keyword>
<dbReference type="SUPFAM" id="SSF51182">
    <property type="entry name" value="RmlC-like cupins"/>
    <property type="match status" value="1"/>
</dbReference>
<comment type="caution">
    <text evidence="2">The sequence shown here is derived from an EMBL/GenBank/DDBJ whole genome shotgun (WGS) entry which is preliminary data.</text>
</comment>
<sequence length="162" mass="18162">MFNYQHTNLSPFYTSETSYLSSIPNTDYGPNPFTIDISNATINNDTFRTALWTGNNLQLTLMSIPVGNEIGLEVHPDDDQFLHIESGHGIVQMGKQMNCLDFQQPIFTNSAIFVPAGTWHNVINTSDIPLKLFSIYAPPHHHWGTVHQTKAIAEADSSTNHY</sequence>
<dbReference type="PANTHER" id="PTHR43346">
    <property type="entry name" value="LIGAND BINDING DOMAIN PROTEIN, PUTATIVE (AFU_ORTHOLOGUE AFUA_6G14370)-RELATED"/>
    <property type="match status" value="1"/>
</dbReference>
<evidence type="ECO:0000313" key="2">
    <source>
        <dbReference type="EMBL" id="MBC5710980.1"/>
    </source>
</evidence>
<dbReference type="RefSeq" id="WP_187023677.1">
    <property type="nucleotide sequence ID" value="NZ_JACOPB010000014.1"/>
</dbReference>
<protein>
    <submittedName>
        <fullName evidence="2">Cupin domain-containing protein</fullName>
    </submittedName>
</protein>
<dbReference type="InterPro" id="IPR013096">
    <property type="entry name" value="Cupin_2"/>
</dbReference>
<organism evidence="2 3">
    <name type="scientific">Hungatella hominis</name>
    <dbReference type="NCBI Taxonomy" id="2763050"/>
    <lineage>
        <taxon>Bacteria</taxon>
        <taxon>Bacillati</taxon>
        <taxon>Bacillota</taxon>
        <taxon>Clostridia</taxon>
        <taxon>Lachnospirales</taxon>
        <taxon>Lachnospiraceae</taxon>
        <taxon>Hungatella</taxon>
    </lineage>
</organism>
<proteinExistence type="predicted"/>
<gene>
    <name evidence="2" type="ORF">H8S75_23875</name>
</gene>
<dbReference type="Gene3D" id="2.60.120.10">
    <property type="entry name" value="Jelly Rolls"/>
    <property type="match status" value="1"/>
</dbReference>